<evidence type="ECO:0000313" key="3">
    <source>
        <dbReference type="Proteomes" id="UP000235005"/>
    </source>
</evidence>
<dbReference type="Pfam" id="PF13577">
    <property type="entry name" value="SnoaL_4"/>
    <property type="match status" value="1"/>
</dbReference>
<comment type="caution">
    <text evidence="2">The sequence shown here is derived from an EMBL/GenBank/DDBJ whole genome shotgun (WGS) entry which is preliminary data.</text>
</comment>
<feature type="domain" description="SnoaL-like" evidence="1">
    <location>
        <begin position="37"/>
        <end position="162"/>
    </location>
</feature>
<proteinExistence type="predicted"/>
<dbReference type="EMBL" id="PKUS01000008">
    <property type="protein sequence ID" value="PLW69267.1"/>
    <property type="molecule type" value="Genomic_DNA"/>
</dbReference>
<dbReference type="SUPFAM" id="SSF54427">
    <property type="entry name" value="NTF2-like"/>
    <property type="match status" value="1"/>
</dbReference>
<dbReference type="InterPro" id="IPR037401">
    <property type="entry name" value="SnoaL-like"/>
</dbReference>
<dbReference type="InterPro" id="IPR032710">
    <property type="entry name" value="NTF2-like_dom_sf"/>
</dbReference>
<dbReference type="Gene3D" id="3.10.450.50">
    <property type="match status" value="1"/>
</dbReference>
<dbReference type="Proteomes" id="UP000235005">
    <property type="component" value="Unassembled WGS sequence"/>
</dbReference>
<dbReference type="AlphaFoldDB" id="A0A2N5X459"/>
<keyword evidence="3" id="KW-1185">Reference proteome</keyword>
<dbReference type="OrthoDB" id="4571298at2"/>
<dbReference type="CDD" id="cd00531">
    <property type="entry name" value="NTF2_like"/>
    <property type="match status" value="1"/>
</dbReference>
<reference evidence="2 3" key="1">
    <citation type="submission" date="2018-01" db="EMBL/GenBank/DDBJ databases">
        <title>The draft genome sequence of Halioglobus lutimaris HF004.</title>
        <authorList>
            <person name="Du Z.-J."/>
            <person name="Shi M.-J."/>
        </authorList>
    </citation>
    <scope>NUCLEOTIDE SEQUENCE [LARGE SCALE GENOMIC DNA]</scope>
    <source>
        <strain evidence="2 3">HF004</strain>
    </source>
</reference>
<name>A0A2N5X459_9GAMM</name>
<evidence type="ECO:0000313" key="2">
    <source>
        <dbReference type="EMBL" id="PLW69267.1"/>
    </source>
</evidence>
<evidence type="ECO:0000259" key="1">
    <source>
        <dbReference type="Pfam" id="PF13577"/>
    </source>
</evidence>
<gene>
    <name evidence="2" type="ORF">C0039_09425</name>
</gene>
<sequence length="194" mass="22472">MSEQRQKLNKQTMGITDGLPLEASAGGIDELRKNIQMLMDIEAIKQLKHAYFRCIDTANLEELATLFHSDVEVDFKGGNYHLKYNGKAEYVAGMAQSFTKQTIGQHHGHHPEIQILSESEATGIWYLEDKFWVINHKYYTTGTVLYWDRYVKEDGRWLIRDTRYERLYEFNEALEEEPSPSSHYLGVHGAEPQA</sequence>
<organism evidence="2 3">
    <name type="scientific">Pseudohalioglobus lutimaris</name>
    <dbReference type="NCBI Taxonomy" id="1737061"/>
    <lineage>
        <taxon>Bacteria</taxon>
        <taxon>Pseudomonadati</taxon>
        <taxon>Pseudomonadota</taxon>
        <taxon>Gammaproteobacteria</taxon>
        <taxon>Cellvibrionales</taxon>
        <taxon>Halieaceae</taxon>
        <taxon>Pseudohalioglobus</taxon>
    </lineage>
</organism>
<accession>A0A2N5X459</accession>
<dbReference type="RefSeq" id="WP_101517922.1">
    <property type="nucleotide sequence ID" value="NZ_PKUS01000008.1"/>
</dbReference>
<protein>
    <recommendedName>
        <fullName evidence="1">SnoaL-like domain-containing protein</fullName>
    </recommendedName>
</protein>